<dbReference type="EC" id="2.8.2.-" evidence="3"/>
<evidence type="ECO:0000256" key="3">
    <source>
        <dbReference type="RuleBase" id="RU361155"/>
    </source>
</evidence>
<evidence type="ECO:0000256" key="1">
    <source>
        <dbReference type="ARBA" id="ARBA00005771"/>
    </source>
</evidence>
<name>A0A5J9VI33_9POAL</name>
<dbReference type="AlphaFoldDB" id="A0A5J9VI33"/>
<proteinExistence type="inferred from homology"/>
<evidence type="ECO:0000256" key="2">
    <source>
        <dbReference type="ARBA" id="ARBA00022679"/>
    </source>
</evidence>
<keyword evidence="6" id="KW-1185">Reference proteome</keyword>
<accession>A0A5J9VI33</accession>
<feature type="domain" description="Sulfotransferase" evidence="4">
    <location>
        <begin position="79"/>
        <end position="336"/>
    </location>
</feature>
<dbReference type="OrthoDB" id="205623at2759"/>
<gene>
    <name evidence="5" type="ORF">EJB05_17451</name>
</gene>
<evidence type="ECO:0000259" key="4">
    <source>
        <dbReference type="Pfam" id="PF00685"/>
    </source>
</evidence>
<dbReference type="EMBL" id="RWGY01000009">
    <property type="protein sequence ID" value="TVU35555.1"/>
    <property type="molecule type" value="Genomic_DNA"/>
</dbReference>
<comment type="caution">
    <text evidence="5">The sequence shown here is derived from an EMBL/GenBank/DDBJ whole genome shotgun (WGS) entry which is preliminary data.</text>
</comment>
<comment type="similarity">
    <text evidence="1 3">Belongs to the sulfotransferase 1 family.</text>
</comment>
<dbReference type="Gramene" id="TVU35555">
    <property type="protein sequence ID" value="TVU35555"/>
    <property type="gene ID" value="EJB05_17451"/>
</dbReference>
<sequence length="340" mass="37276">MAHGNAPGGALGPVPFADAGFGDAVQDHRVKEYAGAVVPGLPTNPKLRLCCYQGTWVRDRWVPGIMAMQRSFTPRRGGDVVLASPPKCGTTWLKALAFATMARGAYPPAHADHPLLRLNPHDCVPFMEDLFADGWGSKVEALPSPRLMATHVHYSLLPASCVGNNPDCKIVYICREPKDMLVSMWHFMTKTFQPGLSFSDFFEGACGGVCVSGPVWDHVLGYWNASKTSPETILFLRYEDILRDPVVNLRKLAQFLGQPFSAAEEAAGVVTDIVKLCSFDKLKHLDVNRTGGQSSIPVRNDAYFRKGEAGDWANHMTQEMARRLDAIVEEKLRGSGLSFA</sequence>
<dbReference type="InterPro" id="IPR000863">
    <property type="entry name" value="Sulfotransferase_dom"/>
</dbReference>
<reference evidence="5 6" key="1">
    <citation type="journal article" date="2019" name="Sci. Rep.">
        <title>A high-quality genome of Eragrostis curvula grass provides insights into Poaceae evolution and supports new strategies to enhance forage quality.</title>
        <authorList>
            <person name="Carballo J."/>
            <person name="Santos B.A.C.M."/>
            <person name="Zappacosta D."/>
            <person name="Garbus I."/>
            <person name="Selva J.P."/>
            <person name="Gallo C.A."/>
            <person name="Diaz A."/>
            <person name="Albertini E."/>
            <person name="Caccamo M."/>
            <person name="Echenique V."/>
        </authorList>
    </citation>
    <scope>NUCLEOTIDE SEQUENCE [LARGE SCALE GENOMIC DNA]</scope>
    <source>
        <strain evidence="6">cv. Victoria</strain>
        <tissue evidence="5">Leaf</tissue>
    </source>
</reference>
<evidence type="ECO:0000313" key="6">
    <source>
        <dbReference type="Proteomes" id="UP000324897"/>
    </source>
</evidence>
<evidence type="ECO:0000313" key="5">
    <source>
        <dbReference type="EMBL" id="TVU35555.1"/>
    </source>
</evidence>
<dbReference type="SUPFAM" id="SSF52540">
    <property type="entry name" value="P-loop containing nucleoside triphosphate hydrolases"/>
    <property type="match status" value="1"/>
</dbReference>
<keyword evidence="2 3" id="KW-0808">Transferase</keyword>
<dbReference type="InterPro" id="IPR027417">
    <property type="entry name" value="P-loop_NTPase"/>
</dbReference>
<dbReference type="Pfam" id="PF00685">
    <property type="entry name" value="Sulfotransfer_1"/>
    <property type="match status" value="1"/>
</dbReference>
<feature type="non-terminal residue" evidence="5">
    <location>
        <position position="1"/>
    </location>
</feature>
<dbReference type="PANTHER" id="PTHR11783">
    <property type="entry name" value="SULFOTRANSFERASE SULT"/>
    <property type="match status" value="1"/>
</dbReference>
<organism evidence="5 6">
    <name type="scientific">Eragrostis curvula</name>
    <name type="common">weeping love grass</name>
    <dbReference type="NCBI Taxonomy" id="38414"/>
    <lineage>
        <taxon>Eukaryota</taxon>
        <taxon>Viridiplantae</taxon>
        <taxon>Streptophyta</taxon>
        <taxon>Embryophyta</taxon>
        <taxon>Tracheophyta</taxon>
        <taxon>Spermatophyta</taxon>
        <taxon>Magnoliopsida</taxon>
        <taxon>Liliopsida</taxon>
        <taxon>Poales</taxon>
        <taxon>Poaceae</taxon>
        <taxon>PACMAD clade</taxon>
        <taxon>Chloridoideae</taxon>
        <taxon>Eragrostideae</taxon>
        <taxon>Eragrostidinae</taxon>
        <taxon>Eragrostis</taxon>
    </lineage>
</organism>
<dbReference type="Gene3D" id="3.40.50.300">
    <property type="entry name" value="P-loop containing nucleotide triphosphate hydrolases"/>
    <property type="match status" value="1"/>
</dbReference>
<protein>
    <recommendedName>
        <fullName evidence="3">Sulfotransferase</fullName>
        <ecNumber evidence="3">2.8.2.-</ecNumber>
    </recommendedName>
</protein>
<dbReference type="Proteomes" id="UP000324897">
    <property type="component" value="Unassembled WGS sequence"/>
</dbReference>
<dbReference type="GO" id="GO:0008146">
    <property type="term" value="F:sulfotransferase activity"/>
    <property type="evidence" value="ECO:0007669"/>
    <property type="project" value="InterPro"/>
</dbReference>